<dbReference type="Gene3D" id="3.30.1370.100">
    <property type="entry name" value="MutL, C-terminal domain, regulatory subdomain"/>
    <property type="match status" value="1"/>
</dbReference>
<dbReference type="GO" id="GO:0005524">
    <property type="term" value="F:ATP binding"/>
    <property type="evidence" value="ECO:0007669"/>
    <property type="project" value="InterPro"/>
</dbReference>
<dbReference type="InterPro" id="IPR042120">
    <property type="entry name" value="MutL_C_dimsub"/>
</dbReference>
<evidence type="ECO:0000313" key="9">
    <source>
        <dbReference type="Proteomes" id="UP000199602"/>
    </source>
</evidence>
<dbReference type="OrthoDB" id="9763467at2"/>
<evidence type="ECO:0000256" key="4">
    <source>
        <dbReference type="ARBA" id="ARBA00023204"/>
    </source>
</evidence>
<dbReference type="InterPro" id="IPR014790">
    <property type="entry name" value="MutL_C"/>
</dbReference>
<comment type="function">
    <text evidence="5">This protein is involved in the repair of mismatches in DNA. It is required for dam-dependent methyl-directed DNA mismatch repair. May act as a 'molecular matchmaker', a protein that promotes the formation of a stable complex between two or more DNA-binding proteins in an ATP-dependent manner without itself being part of a final effector complex.</text>
</comment>
<dbReference type="CDD" id="cd00782">
    <property type="entry name" value="MutL_Trans"/>
    <property type="match status" value="1"/>
</dbReference>
<dbReference type="EMBL" id="FNIN01000001">
    <property type="protein sequence ID" value="SDN32811.1"/>
    <property type="molecule type" value="Genomic_DNA"/>
</dbReference>
<comment type="similarity">
    <text evidence="1 5">Belongs to the DNA mismatch repair MutL/HexB family.</text>
</comment>
<keyword evidence="4 5" id="KW-0234">DNA repair</keyword>
<dbReference type="SMART" id="SM00853">
    <property type="entry name" value="MutL_C"/>
    <property type="match status" value="1"/>
</dbReference>
<dbReference type="InterPro" id="IPR014721">
    <property type="entry name" value="Ribsml_uS5_D2-typ_fold_subgr"/>
</dbReference>
<dbReference type="SUPFAM" id="SSF54211">
    <property type="entry name" value="Ribosomal protein S5 domain 2-like"/>
    <property type="match status" value="1"/>
</dbReference>
<dbReference type="Pfam" id="PF13589">
    <property type="entry name" value="HATPase_c_3"/>
    <property type="match status" value="1"/>
</dbReference>
<sequence>MVPSIKILPPEIQNQIAAGEVVERPASVLKELIENSLDAGATSIEVNLKKGGLESIEVIDNGVGIQEQELELALTRHATSKITYFPDLLSISTYGFRGEALPSIASVSKFTLKSRPKYQEIGFEINVKFGQIQPKKPITMPYGTHVIVNELFANIPARLKFLKTPPTEKRRSIQTFLKQALPHTEIEFKLFSDKQEIFHFYAQEDILSRLTKIWPKHIVSCLEKINFQDDNIQITGLASRPESIQARGDRIFLYVNKRPVQDKLLLSAIKKAYEGKILRNEFPQVILFLDIPPELVDVNVHPAKLEVRFSEEKTIFNAVRKAIQNTLEATTLFSFHPTKTNQPNSLSTIKEIKEHSPIYIAPEINAKPTINFQTEQSKKNTFTQNKEKISVVKEDFVYLGQIDKTYLLLKQANIFLVLDQHAIHERILFEEFKNQKTEKKKLLLPLNYSLTGEEKICLEKFWVTFNKMGFSLSLSANNILEINAIPSPFSPEEAKLFIQEILSKQINKFEEMLKIMACRASIKAGDELTTDEALALIFKWQSCPNKEFCPHGRPTLLVLKDDILAPLFKRGK</sequence>
<dbReference type="InterPro" id="IPR014762">
    <property type="entry name" value="DNA_mismatch_repair_CS"/>
</dbReference>
<gene>
    <name evidence="5" type="primary">mutL</name>
    <name evidence="8" type="ORF">SAMN04488516_101412</name>
</gene>
<dbReference type="Gene3D" id="3.30.565.10">
    <property type="entry name" value="Histidine kinase-like ATPase, C-terminal domain"/>
    <property type="match status" value="1"/>
</dbReference>
<dbReference type="InterPro" id="IPR037198">
    <property type="entry name" value="MutL_C_sf"/>
</dbReference>
<dbReference type="InterPro" id="IPR036890">
    <property type="entry name" value="HATPase_C_sf"/>
</dbReference>
<dbReference type="SMART" id="SM01340">
    <property type="entry name" value="DNA_mis_repair"/>
    <property type="match status" value="1"/>
</dbReference>
<keyword evidence="3 5" id="KW-0227">DNA damage</keyword>
<protein>
    <recommendedName>
        <fullName evidence="2 5">DNA mismatch repair protein MutL</fullName>
    </recommendedName>
</protein>
<organism evidence="8 9">
    <name type="scientific">Desulfonauticus submarinus</name>
    <dbReference type="NCBI Taxonomy" id="206665"/>
    <lineage>
        <taxon>Bacteria</taxon>
        <taxon>Pseudomonadati</taxon>
        <taxon>Thermodesulfobacteriota</taxon>
        <taxon>Desulfovibrionia</taxon>
        <taxon>Desulfovibrionales</taxon>
        <taxon>Desulfonauticaceae</taxon>
        <taxon>Desulfonauticus</taxon>
    </lineage>
</organism>
<dbReference type="GO" id="GO:0140664">
    <property type="term" value="F:ATP-dependent DNA damage sensor activity"/>
    <property type="evidence" value="ECO:0007669"/>
    <property type="project" value="InterPro"/>
</dbReference>
<dbReference type="GO" id="GO:0006298">
    <property type="term" value="P:mismatch repair"/>
    <property type="evidence" value="ECO:0007669"/>
    <property type="project" value="UniProtKB-UniRule"/>
</dbReference>
<dbReference type="CDD" id="cd16926">
    <property type="entry name" value="HATPase_MutL-MLH-PMS-like"/>
    <property type="match status" value="1"/>
</dbReference>
<evidence type="ECO:0000256" key="2">
    <source>
        <dbReference type="ARBA" id="ARBA00021975"/>
    </source>
</evidence>
<dbReference type="PANTHER" id="PTHR10073:SF12">
    <property type="entry name" value="DNA MISMATCH REPAIR PROTEIN MLH1"/>
    <property type="match status" value="1"/>
</dbReference>
<dbReference type="HAMAP" id="MF_00149">
    <property type="entry name" value="DNA_mis_repair"/>
    <property type="match status" value="1"/>
</dbReference>
<dbReference type="AlphaFoldDB" id="A0A1H0AHI9"/>
<dbReference type="PANTHER" id="PTHR10073">
    <property type="entry name" value="DNA MISMATCH REPAIR PROTEIN MLH, PMS, MUTL"/>
    <property type="match status" value="1"/>
</dbReference>
<dbReference type="GO" id="GO:0032300">
    <property type="term" value="C:mismatch repair complex"/>
    <property type="evidence" value="ECO:0007669"/>
    <property type="project" value="InterPro"/>
</dbReference>
<dbReference type="InterPro" id="IPR020667">
    <property type="entry name" value="DNA_mismatch_repair_MutL"/>
</dbReference>
<dbReference type="InterPro" id="IPR038973">
    <property type="entry name" value="MutL/Mlh/Pms-like"/>
</dbReference>
<dbReference type="SUPFAM" id="SSF55874">
    <property type="entry name" value="ATPase domain of HSP90 chaperone/DNA topoisomerase II/histidine kinase"/>
    <property type="match status" value="1"/>
</dbReference>
<dbReference type="SUPFAM" id="SSF118116">
    <property type="entry name" value="DNA mismatch repair protein MutL"/>
    <property type="match status" value="1"/>
</dbReference>
<dbReference type="STRING" id="206665.SAMN04488516_101412"/>
<evidence type="ECO:0000259" key="7">
    <source>
        <dbReference type="SMART" id="SM01340"/>
    </source>
</evidence>
<dbReference type="InterPro" id="IPR002099">
    <property type="entry name" value="MutL/Mlh/PMS"/>
</dbReference>
<name>A0A1H0AHI9_9BACT</name>
<dbReference type="Pfam" id="PF01119">
    <property type="entry name" value="DNA_mis_repair"/>
    <property type="match status" value="1"/>
</dbReference>
<accession>A0A1H0AHI9</accession>
<dbReference type="InterPro" id="IPR042121">
    <property type="entry name" value="MutL_C_regsub"/>
</dbReference>
<evidence type="ECO:0000256" key="1">
    <source>
        <dbReference type="ARBA" id="ARBA00006082"/>
    </source>
</evidence>
<dbReference type="Proteomes" id="UP000199602">
    <property type="component" value="Unassembled WGS sequence"/>
</dbReference>
<dbReference type="Gene3D" id="3.30.1540.20">
    <property type="entry name" value="MutL, C-terminal domain, dimerisation subdomain"/>
    <property type="match status" value="1"/>
</dbReference>
<proteinExistence type="inferred from homology"/>
<reference evidence="8 9" key="1">
    <citation type="submission" date="2016-10" db="EMBL/GenBank/DDBJ databases">
        <authorList>
            <person name="de Groot N.N."/>
        </authorList>
    </citation>
    <scope>NUCLEOTIDE SEQUENCE [LARGE SCALE GENOMIC DNA]</scope>
    <source>
        <strain evidence="8 9">DSM 15269</strain>
    </source>
</reference>
<dbReference type="GO" id="GO:0030983">
    <property type="term" value="F:mismatched DNA binding"/>
    <property type="evidence" value="ECO:0007669"/>
    <property type="project" value="InterPro"/>
</dbReference>
<dbReference type="PROSITE" id="PS00058">
    <property type="entry name" value="DNA_MISMATCH_REPAIR_1"/>
    <property type="match status" value="1"/>
</dbReference>
<dbReference type="Pfam" id="PF08676">
    <property type="entry name" value="MutL_C"/>
    <property type="match status" value="1"/>
</dbReference>
<dbReference type="GO" id="GO:0016887">
    <property type="term" value="F:ATP hydrolysis activity"/>
    <property type="evidence" value="ECO:0007669"/>
    <property type="project" value="InterPro"/>
</dbReference>
<dbReference type="InterPro" id="IPR013507">
    <property type="entry name" value="DNA_mismatch_S5_2-like"/>
</dbReference>
<evidence type="ECO:0000313" key="8">
    <source>
        <dbReference type="EMBL" id="SDN32811.1"/>
    </source>
</evidence>
<evidence type="ECO:0000256" key="3">
    <source>
        <dbReference type="ARBA" id="ARBA00022763"/>
    </source>
</evidence>
<evidence type="ECO:0000259" key="6">
    <source>
        <dbReference type="SMART" id="SM00853"/>
    </source>
</evidence>
<dbReference type="Gene3D" id="3.30.230.10">
    <property type="match status" value="1"/>
</dbReference>
<dbReference type="InterPro" id="IPR020568">
    <property type="entry name" value="Ribosomal_Su5_D2-typ_SF"/>
</dbReference>
<dbReference type="FunFam" id="3.30.565.10:FF:000003">
    <property type="entry name" value="DNA mismatch repair endonuclease MutL"/>
    <property type="match status" value="1"/>
</dbReference>
<keyword evidence="9" id="KW-1185">Reference proteome</keyword>
<dbReference type="RefSeq" id="WP_092062615.1">
    <property type="nucleotide sequence ID" value="NZ_FNIN01000001.1"/>
</dbReference>
<dbReference type="NCBIfam" id="TIGR00585">
    <property type="entry name" value="mutl"/>
    <property type="match status" value="1"/>
</dbReference>
<feature type="domain" description="DNA mismatch repair protein S5" evidence="7">
    <location>
        <begin position="210"/>
        <end position="328"/>
    </location>
</feature>
<feature type="domain" description="MutL C-terminal dimerisation" evidence="6">
    <location>
        <begin position="398"/>
        <end position="528"/>
    </location>
</feature>
<evidence type="ECO:0000256" key="5">
    <source>
        <dbReference type="HAMAP-Rule" id="MF_00149"/>
    </source>
</evidence>